<dbReference type="Proteomes" id="UP000092445">
    <property type="component" value="Unassembled WGS sequence"/>
</dbReference>
<dbReference type="EnsemblMetazoa" id="GPAI033457-RA">
    <property type="protein sequence ID" value="GPAI033457-PA"/>
    <property type="gene ID" value="GPAI033457"/>
</dbReference>
<protein>
    <submittedName>
        <fullName evidence="1">Uncharacterized protein</fullName>
    </submittedName>
</protein>
<dbReference type="AlphaFoldDB" id="A0A1B0A3M5"/>
<reference evidence="2" key="1">
    <citation type="submission" date="2014-03" db="EMBL/GenBank/DDBJ databases">
        <authorList>
            <person name="Aksoy S."/>
            <person name="Warren W."/>
            <person name="Wilson R.K."/>
        </authorList>
    </citation>
    <scope>NUCLEOTIDE SEQUENCE [LARGE SCALE GENOMIC DNA]</scope>
    <source>
        <strain evidence="2">IAEA</strain>
    </source>
</reference>
<evidence type="ECO:0000313" key="2">
    <source>
        <dbReference type="Proteomes" id="UP000092445"/>
    </source>
</evidence>
<dbReference type="VEuPathDB" id="VectorBase:GPAI033457"/>
<organism evidence="1 2">
    <name type="scientific">Glossina pallidipes</name>
    <name type="common">Tsetse fly</name>
    <dbReference type="NCBI Taxonomy" id="7398"/>
    <lineage>
        <taxon>Eukaryota</taxon>
        <taxon>Metazoa</taxon>
        <taxon>Ecdysozoa</taxon>
        <taxon>Arthropoda</taxon>
        <taxon>Hexapoda</taxon>
        <taxon>Insecta</taxon>
        <taxon>Pterygota</taxon>
        <taxon>Neoptera</taxon>
        <taxon>Endopterygota</taxon>
        <taxon>Diptera</taxon>
        <taxon>Brachycera</taxon>
        <taxon>Muscomorpha</taxon>
        <taxon>Hippoboscoidea</taxon>
        <taxon>Glossinidae</taxon>
        <taxon>Glossina</taxon>
    </lineage>
</organism>
<name>A0A1B0A3M5_GLOPL</name>
<proteinExistence type="predicted"/>
<sequence>MTWCYVSTNLKTVTDIVPRMETDSNQLGIFKRKQFGGLRMERGEPYFNKCKKVTKASYCSVFRQNNLDSFGQQWQIDLKRNCYKVNHNLFRPCATCVIQCATCVMSKIRDNGAFNVKASTMRPLNILAVSVD</sequence>
<accession>A0A1B0A3M5</accession>
<evidence type="ECO:0000313" key="1">
    <source>
        <dbReference type="EnsemblMetazoa" id="GPAI033457-PA"/>
    </source>
</evidence>
<reference evidence="1" key="2">
    <citation type="submission" date="2020-05" db="UniProtKB">
        <authorList>
            <consortium name="EnsemblMetazoa"/>
        </authorList>
    </citation>
    <scope>IDENTIFICATION</scope>
    <source>
        <strain evidence="1">IAEA</strain>
    </source>
</reference>
<keyword evidence="2" id="KW-1185">Reference proteome</keyword>